<dbReference type="AlphaFoldDB" id="A0A6V8NSU4"/>
<gene>
    <name evidence="1" type="ORF">HKBW3S09_00560</name>
</gene>
<comment type="caution">
    <text evidence="1">The sequence shown here is derived from an EMBL/GenBank/DDBJ whole genome shotgun (WGS) entry which is preliminary data.</text>
</comment>
<sequence>MWVAISWLDNDKPIAGSKKIGSLGSEIYGT</sequence>
<dbReference type="Proteomes" id="UP000585609">
    <property type="component" value="Unassembled WGS sequence"/>
</dbReference>
<reference evidence="1 2" key="1">
    <citation type="journal article" date="2020" name="Front. Microbiol.">
        <title>Single-cell genomics of novel Actinobacteria with the Wood-Ljungdahl pathway discovered in a serpentinizing system.</title>
        <authorList>
            <person name="Merino N."/>
            <person name="Kawai M."/>
            <person name="Boyd E.S."/>
            <person name="Colman D.R."/>
            <person name="McGlynn S.E."/>
            <person name="Nealson K.H."/>
            <person name="Kurokawa K."/>
            <person name="Hongoh Y."/>
        </authorList>
    </citation>
    <scope>NUCLEOTIDE SEQUENCE [LARGE SCALE GENOMIC DNA]</scope>
    <source>
        <strain evidence="1 2">S09_30</strain>
    </source>
</reference>
<organism evidence="1 2">
    <name type="scientific">Candidatus Hakubella thermalkaliphila</name>
    <dbReference type="NCBI Taxonomy" id="2754717"/>
    <lineage>
        <taxon>Bacteria</taxon>
        <taxon>Bacillati</taxon>
        <taxon>Actinomycetota</taxon>
        <taxon>Actinomycetota incertae sedis</taxon>
        <taxon>Candidatus Hakubellales</taxon>
        <taxon>Candidatus Hakubellaceae</taxon>
        <taxon>Candidatus Hakubella</taxon>
    </lineage>
</organism>
<evidence type="ECO:0000313" key="1">
    <source>
        <dbReference type="EMBL" id="GFP23093.1"/>
    </source>
</evidence>
<proteinExistence type="predicted"/>
<protein>
    <submittedName>
        <fullName evidence="1">Uncharacterized protein</fullName>
    </submittedName>
</protein>
<evidence type="ECO:0000313" key="2">
    <source>
        <dbReference type="Proteomes" id="UP000585609"/>
    </source>
</evidence>
<name>A0A6V8NSU4_9ACTN</name>
<dbReference type="EMBL" id="BLRW01000051">
    <property type="protein sequence ID" value="GFP23093.1"/>
    <property type="molecule type" value="Genomic_DNA"/>
</dbReference>
<accession>A0A6V8NSU4</accession>